<dbReference type="GO" id="GO:0006334">
    <property type="term" value="P:nucleosome assembly"/>
    <property type="evidence" value="ECO:0007669"/>
    <property type="project" value="InterPro"/>
</dbReference>
<feature type="compositionally biased region" description="Basic and acidic residues" evidence="1">
    <location>
        <begin position="452"/>
        <end position="464"/>
    </location>
</feature>
<feature type="region of interest" description="Disordered" evidence="1">
    <location>
        <begin position="1"/>
        <end position="287"/>
    </location>
</feature>
<feature type="compositionally biased region" description="Basic and acidic residues" evidence="1">
    <location>
        <begin position="88"/>
        <end position="104"/>
    </location>
</feature>
<gene>
    <name evidence="2" type="primary">ttn-1</name>
    <name evidence="2" type="ORF">SNEC2469_LOCUS3390</name>
</gene>
<dbReference type="AlphaFoldDB" id="A0A812KR77"/>
<feature type="compositionally biased region" description="Basic and acidic residues" evidence="1">
    <location>
        <begin position="143"/>
        <end position="152"/>
    </location>
</feature>
<evidence type="ECO:0000313" key="3">
    <source>
        <dbReference type="Proteomes" id="UP000601435"/>
    </source>
</evidence>
<dbReference type="OrthoDB" id="10484593at2759"/>
<comment type="caution">
    <text evidence="2">The sequence shown here is derived from an EMBL/GenBank/DDBJ whole genome shotgun (WGS) entry which is preliminary data.</text>
</comment>
<feature type="compositionally biased region" description="Basic and acidic residues" evidence="1">
    <location>
        <begin position="235"/>
        <end position="261"/>
    </location>
</feature>
<proteinExistence type="predicted"/>
<name>A0A812KR77_9DINO</name>
<organism evidence="2 3">
    <name type="scientific">Symbiodinium necroappetens</name>
    <dbReference type="NCBI Taxonomy" id="1628268"/>
    <lineage>
        <taxon>Eukaryota</taxon>
        <taxon>Sar</taxon>
        <taxon>Alveolata</taxon>
        <taxon>Dinophyceae</taxon>
        <taxon>Suessiales</taxon>
        <taxon>Symbiodiniaceae</taxon>
        <taxon>Symbiodinium</taxon>
    </lineage>
</organism>
<keyword evidence="3" id="KW-1185">Reference proteome</keyword>
<sequence>MSTEEEGSEEDEQQEARQSKESGKVPKAKAQTATVDQFFKKKPKEEATKEAEKPAKAKKDKAKEEEEEEEAKPKKAKKNEAKEEEEEAKPKKAQKDEAAKEEKPKKAKKDKAKEEEEAKPKKAKKDEAKEEEEAKPTKAKKDKAKEGEEAKLKKTKKNEAEEEEEAKPKKAKKDKAKEQEEAKLKKAKKNEAKEEEEAKPKEEKSGSKRKGEGSAKVAKKRKGNAPQLAIEDQEERSKQPEEKSKAKATKDAGEGKSDAKSANKTKKKEKGAKQKKKLAKAEKKLETINSSTHHTEYLRYKRWIKNRKRFPQALVGRIETEDGRANLFRDYIEAGGKVEQILLKHEQMLCEQQRTIIDPESPEDKLYFVFVEINIDDIRELKRITKLELSGGVDSETLAAFTKAGGVLDPKAQLASADGKGSQAAMNKALELSQLNKGTGSKQNNRKKNKDKGKEDAKEVKPNEPIEDAKALQHVVLKDCNTCRENAFKLAPLRMSGPLISQLKAVEVSLTAKATILQKLIAKKKNKKKHYKQVTGEVQELQKLAKERVDLAKALIRASAKSSKPASPGKGKEATKRGLFKGGMRNARKFRWEKLNFRFVWRSLVVMFVSGWRFAFSGCKGDWEAKVYIHKLQRGDVTLSDLQKKLQTDVWKHYKAWCRENAVAACGHRFSLIRFGKEAWNHAPELASCYKAYTVKQMIYWAHAYLVDTMPQSRHDLTCASYSMAKMQFNMDISGPFFQEDLKKDTVLMGRSFLVFYQRLAVQNANSARKNFKIIPKHHSFLHLMFYVDRTARNPRRFGSDFADISDWYEHCYQDEDLMKEIGRICSSCHPATMHYVTCNRYRALLEYGEVFERKTG</sequence>
<dbReference type="GO" id="GO:0003677">
    <property type="term" value="F:DNA binding"/>
    <property type="evidence" value="ECO:0007669"/>
    <property type="project" value="InterPro"/>
</dbReference>
<dbReference type="InterPro" id="IPR005819">
    <property type="entry name" value="H1/H5"/>
</dbReference>
<dbReference type="GO" id="GO:0000786">
    <property type="term" value="C:nucleosome"/>
    <property type="evidence" value="ECO:0007669"/>
    <property type="project" value="InterPro"/>
</dbReference>
<dbReference type="GO" id="GO:0030527">
    <property type="term" value="F:structural constituent of chromatin"/>
    <property type="evidence" value="ECO:0007669"/>
    <property type="project" value="InterPro"/>
</dbReference>
<reference evidence="2" key="1">
    <citation type="submission" date="2021-02" db="EMBL/GenBank/DDBJ databases">
        <authorList>
            <person name="Dougan E. K."/>
            <person name="Rhodes N."/>
            <person name="Thang M."/>
            <person name="Chan C."/>
        </authorList>
    </citation>
    <scope>NUCLEOTIDE SEQUENCE</scope>
</reference>
<feature type="compositionally biased region" description="Basic and acidic residues" evidence="1">
    <location>
        <begin position="14"/>
        <end position="24"/>
    </location>
</feature>
<dbReference type="Proteomes" id="UP000601435">
    <property type="component" value="Unassembled WGS sequence"/>
</dbReference>
<evidence type="ECO:0000313" key="2">
    <source>
        <dbReference type="EMBL" id="CAE7228611.1"/>
    </source>
</evidence>
<feature type="compositionally biased region" description="Basic and acidic residues" evidence="1">
    <location>
        <begin position="175"/>
        <end position="213"/>
    </location>
</feature>
<evidence type="ECO:0000256" key="1">
    <source>
        <dbReference type="SAM" id="MobiDB-lite"/>
    </source>
</evidence>
<dbReference type="PRINTS" id="PR00624">
    <property type="entry name" value="HISTONEH5"/>
</dbReference>
<dbReference type="EMBL" id="CAJNJA010007755">
    <property type="protein sequence ID" value="CAE7228611.1"/>
    <property type="molecule type" value="Genomic_DNA"/>
</dbReference>
<feature type="region of interest" description="Disordered" evidence="1">
    <location>
        <begin position="432"/>
        <end position="464"/>
    </location>
</feature>
<feature type="compositionally biased region" description="Basic and acidic residues" evidence="1">
    <location>
        <begin position="43"/>
        <end position="64"/>
    </location>
</feature>
<accession>A0A812KR77</accession>
<feature type="compositionally biased region" description="Basic residues" evidence="1">
    <location>
        <begin position="263"/>
        <end position="278"/>
    </location>
</feature>
<feature type="compositionally biased region" description="Basic and acidic residues" evidence="1">
    <location>
        <begin position="111"/>
        <end position="136"/>
    </location>
</feature>
<feature type="compositionally biased region" description="Acidic residues" evidence="1">
    <location>
        <begin position="1"/>
        <end position="13"/>
    </location>
</feature>
<protein>
    <submittedName>
        <fullName evidence="2">Ttn-1 protein</fullName>
    </submittedName>
</protein>